<accession>A0ABZ2V9A5</accession>
<keyword evidence="4" id="KW-1185">Reference proteome</keyword>
<evidence type="ECO:0000256" key="2">
    <source>
        <dbReference type="SAM" id="MobiDB-lite"/>
    </source>
</evidence>
<dbReference type="EMBL" id="CP150951">
    <property type="protein sequence ID" value="WZC49190.1"/>
    <property type="molecule type" value="Genomic_DNA"/>
</dbReference>
<evidence type="ECO:0000256" key="1">
    <source>
        <dbReference type="SAM" id="Coils"/>
    </source>
</evidence>
<reference evidence="4" key="1">
    <citation type="submission" date="2024-04" db="EMBL/GenBank/DDBJ databases">
        <title>Phylogenomic analyses of a clade within the roseobacter group suggest taxonomic reassignments of species of the genera Aestuariivita, Citreicella, Loktanella, Nautella, Pelagibaca, Ruegeria, Thalassobius, Thiobacimonas and Tropicibacter, and the proposal o.</title>
        <authorList>
            <person name="Jeon C.O."/>
        </authorList>
    </citation>
    <scope>NUCLEOTIDE SEQUENCE [LARGE SCALE GENOMIC DNA]</scope>
    <source>
        <strain evidence="4">BS5-3</strain>
    </source>
</reference>
<dbReference type="RefSeq" id="WP_341367301.1">
    <property type="nucleotide sequence ID" value="NZ_CP150951.2"/>
</dbReference>
<protein>
    <submittedName>
        <fullName evidence="3">Uncharacterized protein</fullName>
    </submittedName>
</protein>
<sequence>MDINTQNQANYAGGLSAQQQANTANAQETQVSQGIQAIIDGLPDAQRERFELVVKNLSLTPEALARLGLDPEVEATVKNAQTALSERSNFDMSSVLGRALVELGALQRKEALTDRLNAREAAKNELKAAAGELDRAAKATIAGAITNLVMSVVSVAISMAFAGRSGAAMAGAKGDAAVNAAASKAQTINMMGGAVNGVSTSLGGVGQASADAASKNFQADQNRQQADAEVTKSEGELEANEQQALNEFLSQIIQFIKELRDAEVEQLAVVTRG</sequence>
<name>A0ABZ2V9A5_9RHOB</name>
<dbReference type="Proteomes" id="UP001440612">
    <property type="component" value="Chromosome"/>
</dbReference>
<keyword evidence="1" id="KW-0175">Coiled coil</keyword>
<feature type="region of interest" description="Disordered" evidence="2">
    <location>
        <begin position="213"/>
        <end position="237"/>
    </location>
</feature>
<evidence type="ECO:0000313" key="3">
    <source>
        <dbReference type="EMBL" id="WZC49190.1"/>
    </source>
</evidence>
<feature type="coiled-coil region" evidence="1">
    <location>
        <begin position="109"/>
        <end position="139"/>
    </location>
</feature>
<proteinExistence type="predicted"/>
<evidence type="ECO:0000313" key="4">
    <source>
        <dbReference type="Proteomes" id="UP001440612"/>
    </source>
</evidence>
<feature type="compositionally biased region" description="Polar residues" evidence="2">
    <location>
        <begin position="215"/>
        <end position="225"/>
    </location>
</feature>
<organism evidence="3 4">
    <name type="scientific">Yoonia phaeophyticola</name>
    <dbReference type="NCBI Taxonomy" id="3137369"/>
    <lineage>
        <taxon>Bacteria</taxon>
        <taxon>Pseudomonadati</taxon>
        <taxon>Pseudomonadota</taxon>
        <taxon>Alphaproteobacteria</taxon>
        <taxon>Rhodobacterales</taxon>
        <taxon>Paracoccaceae</taxon>
        <taxon>Yoonia</taxon>
    </lineage>
</organism>
<gene>
    <name evidence="3" type="ORF">AABB29_00580</name>
</gene>